<dbReference type="HOGENOM" id="CLU_132847_0_0_1"/>
<name>B3NNT5_DROER</name>
<proteinExistence type="predicted"/>
<reference evidence="2 3" key="1">
    <citation type="journal article" date="2007" name="Nature">
        <title>Evolution of genes and genomes on the Drosophila phylogeny.</title>
        <authorList>
            <consortium name="Drosophila 12 Genomes Consortium"/>
            <person name="Clark A.G."/>
            <person name="Eisen M.B."/>
            <person name="Smith D.R."/>
            <person name="Bergman C.M."/>
            <person name="Oliver B."/>
            <person name="Markow T.A."/>
            <person name="Kaufman T.C."/>
            <person name="Kellis M."/>
            <person name="Gelbart W."/>
            <person name="Iyer V.N."/>
            <person name="Pollard D.A."/>
            <person name="Sackton T.B."/>
            <person name="Larracuente A.M."/>
            <person name="Singh N.D."/>
            <person name="Abad J.P."/>
            <person name="Abt D.N."/>
            <person name="Adryan B."/>
            <person name="Aguade M."/>
            <person name="Akashi H."/>
            <person name="Anderson W.W."/>
            <person name="Aquadro C.F."/>
            <person name="Ardell D.H."/>
            <person name="Arguello R."/>
            <person name="Artieri C.G."/>
            <person name="Barbash D.A."/>
            <person name="Barker D."/>
            <person name="Barsanti P."/>
            <person name="Batterham P."/>
            <person name="Batzoglou S."/>
            <person name="Begun D."/>
            <person name="Bhutkar A."/>
            <person name="Blanco E."/>
            <person name="Bosak S.A."/>
            <person name="Bradley R.K."/>
            <person name="Brand A.D."/>
            <person name="Brent M.R."/>
            <person name="Brooks A.N."/>
            <person name="Brown R.H."/>
            <person name="Butlin R.K."/>
            <person name="Caggese C."/>
            <person name="Calvi B.R."/>
            <person name="Bernardo de Carvalho A."/>
            <person name="Caspi A."/>
            <person name="Castrezana S."/>
            <person name="Celniker S.E."/>
            <person name="Chang J.L."/>
            <person name="Chapple C."/>
            <person name="Chatterji S."/>
            <person name="Chinwalla A."/>
            <person name="Civetta A."/>
            <person name="Clifton S.W."/>
            <person name="Comeron J.M."/>
            <person name="Costello J.C."/>
            <person name="Coyne J.A."/>
            <person name="Daub J."/>
            <person name="David R.G."/>
            <person name="Delcher A.L."/>
            <person name="Delehaunty K."/>
            <person name="Do C.B."/>
            <person name="Ebling H."/>
            <person name="Edwards K."/>
            <person name="Eickbush T."/>
            <person name="Evans J.D."/>
            <person name="Filipski A."/>
            <person name="Findeiss S."/>
            <person name="Freyhult E."/>
            <person name="Fulton L."/>
            <person name="Fulton R."/>
            <person name="Garcia A.C."/>
            <person name="Gardiner A."/>
            <person name="Garfield D.A."/>
            <person name="Garvin B.E."/>
            <person name="Gibson G."/>
            <person name="Gilbert D."/>
            <person name="Gnerre S."/>
            <person name="Godfrey J."/>
            <person name="Good R."/>
            <person name="Gotea V."/>
            <person name="Gravely B."/>
            <person name="Greenberg A.J."/>
            <person name="Griffiths-Jones S."/>
            <person name="Gross S."/>
            <person name="Guigo R."/>
            <person name="Gustafson E.A."/>
            <person name="Haerty W."/>
            <person name="Hahn M.W."/>
            <person name="Halligan D.L."/>
            <person name="Halpern A.L."/>
            <person name="Halter G.M."/>
            <person name="Han M.V."/>
            <person name="Heger A."/>
            <person name="Hillier L."/>
            <person name="Hinrichs A.S."/>
            <person name="Holmes I."/>
            <person name="Hoskins R.A."/>
            <person name="Hubisz M.J."/>
            <person name="Hultmark D."/>
            <person name="Huntley M.A."/>
            <person name="Jaffe D.B."/>
            <person name="Jagadeeshan S."/>
            <person name="Jeck W.R."/>
            <person name="Johnson J."/>
            <person name="Jones C.D."/>
            <person name="Jordan W.C."/>
            <person name="Karpen G.H."/>
            <person name="Kataoka E."/>
            <person name="Keightley P.D."/>
            <person name="Kheradpour P."/>
            <person name="Kirkness E.F."/>
            <person name="Koerich L.B."/>
            <person name="Kristiansen K."/>
            <person name="Kudrna D."/>
            <person name="Kulathinal R.J."/>
            <person name="Kumar S."/>
            <person name="Kwok R."/>
            <person name="Lander E."/>
            <person name="Langley C.H."/>
            <person name="Lapoint R."/>
            <person name="Lazzaro B.P."/>
            <person name="Lee S.J."/>
            <person name="Levesque L."/>
            <person name="Li R."/>
            <person name="Lin C.F."/>
            <person name="Lin M.F."/>
            <person name="Lindblad-Toh K."/>
            <person name="Llopart A."/>
            <person name="Long M."/>
            <person name="Low L."/>
            <person name="Lozovsky E."/>
            <person name="Lu J."/>
            <person name="Luo M."/>
            <person name="Machado C.A."/>
            <person name="Makalowski W."/>
            <person name="Marzo M."/>
            <person name="Matsuda M."/>
            <person name="Matzkin L."/>
            <person name="McAllister B."/>
            <person name="McBride C.S."/>
            <person name="McKernan B."/>
            <person name="McKernan K."/>
            <person name="Mendez-Lago M."/>
            <person name="Minx P."/>
            <person name="Mollenhauer M.U."/>
            <person name="Montooth K."/>
            <person name="Mount S.M."/>
            <person name="Mu X."/>
            <person name="Myers E."/>
            <person name="Negre B."/>
            <person name="Newfeld S."/>
            <person name="Nielsen R."/>
            <person name="Noor M.A."/>
            <person name="O'Grady P."/>
            <person name="Pachter L."/>
            <person name="Papaceit M."/>
            <person name="Parisi M.J."/>
            <person name="Parisi M."/>
            <person name="Parts L."/>
            <person name="Pedersen J.S."/>
            <person name="Pesole G."/>
            <person name="Phillippy A.M."/>
            <person name="Ponting C.P."/>
            <person name="Pop M."/>
            <person name="Porcelli D."/>
            <person name="Powell J.R."/>
            <person name="Prohaska S."/>
            <person name="Pruitt K."/>
            <person name="Puig M."/>
            <person name="Quesneville H."/>
            <person name="Ram K.R."/>
            <person name="Rand D."/>
            <person name="Rasmussen M.D."/>
            <person name="Reed L.K."/>
            <person name="Reenan R."/>
            <person name="Reily A."/>
            <person name="Remington K.A."/>
            <person name="Rieger T.T."/>
            <person name="Ritchie M.G."/>
            <person name="Robin C."/>
            <person name="Rogers Y.H."/>
            <person name="Rohde C."/>
            <person name="Rozas J."/>
            <person name="Rubenfield M.J."/>
            <person name="Ruiz A."/>
            <person name="Russo S."/>
            <person name="Salzberg S.L."/>
            <person name="Sanchez-Gracia A."/>
            <person name="Saranga D.J."/>
            <person name="Sato H."/>
            <person name="Schaeffer S.W."/>
            <person name="Schatz M.C."/>
            <person name="Schlenke T."/>
            <person name="Schwartz R."/>
            <person name="Segarra C."/>
            <person name="Singh R.S."/>
            <person name="Sirot L."/>
            <person name="Sirota M."/>
            <person name="Sisneros N.B."/>
            <person name="Smith C.D."/>
            <person name="Smith T.F."/>
            <person name="Spieth J."/>
            <person name="Stage D.E."/>
            <person name="Stark A."/>
            <person name="Stephan W."/>
            <person name="Strausberg R.L."/>
            <person name="Strempel S."/>
            <person name="Sturgill D."/>
            <person name="Sutton G."/>
            <person name="Sutton G.G."/>
            <person name="Tao W."/>
            <person name="Teichmann S."/>
            <person name="Tobari Y.N."/>
            <person name="Tomimura Y."/>
            <person name="Tsolas J.M."/>
            <person name="Valente V.L."/>
            <person name="Venter E."/>
            <person name="Venter J.C."/>
            <person name="Vicario S."/>
            <person name="Vieira F.G."/>
            <person name="Vilella A.J."/>
            <person name="Villasante A."/>
            <person name="Walenz B."/>
            <person name="Wang J."/>
            <person name="Wasserman M."/>
            <person name="Watts T."/>
            <person name="Wilson D."/>
            <person name="Wilson R.K."/>
            <person name="Wing R.A."/>
            <person name="Wolfner M.F."/>
            <person name="Wong A."/>
            <person name="Wong G.K."/>
            <person name="Wu C.I."/>
            <person name="Wu G."/>
            <person name="Yamamoto D."/>
            <person name="Yang H.P."/>
            <person name="Yang S.P."/>
            <person name="Yorke J.A."/>
            <person name="Yoshida K."/>
            <person name="Zdobnov E."/>
            <person name="Zhang P."/>
            <person name="Zhang Y."/>
            <person name="Zimin A.V."/>
            <person name="Baldwin J."/>
            <person name="Abdouelleil A."/>
            <person name="Abdulkadir J."/>
            <person name="Abebe A."/>
            <person name="Abera B."/>
            <person name="Abreu J."/>
            <person name="Acer S.C."/>
            <person name="Aftuck L."/>
            <person name="Alexander A."/>
            <person name="An P."/>
            <person name="Anderson E."/>
            <person name="Anderson S."/>
            <person name="Arachi H."/>
            <person name="Azer M."/>
            <person name="Bachantsang P."/>
            <person name="Barry A."/>
            <person name="Bayul T."/>
            <person name="Berlin A."/>
            <person name="Bessette D."/>
            <person name="Bloom T."/>
            <person name="Blye J."/>
            <person name="Boguslavskiy L."/>
            <person name="Bonnet C."/>
            <person name="Boukhgalter B."/>
            <person name="Bourzgui I."/>
            <person name="Brown A."/>
            <person name="Cahill P."/>
            <person name="Channer S."/>
            <person name="Cheshatsang Y."/>
            <person name="Chuda L."/>
            <person name="Citroen M."/>
            <person name="Collymore A."/>
            <person name="Cooke P."/>
            <person name="Costello M."/>
            <person name="D'Aco K."/>
            <person name="Daza R."/>
            <person name="De Haan G."/>
            <person name="DeGray S."/>
            <person name="DeMaso C."/>
            <person name="Dhargay N."/>
            <person name="Dooley K."/>
            <person name="Dooley E."/>
            <person name="Doricent M."/>
            <person name="Dorje P."/>
            <person name="Dorjee K."/>
            <person name="Dupes A."/>
            <person name="Elong R."/>
            <person name="Falk J."/>
            <person name="Farina A."/>
            <person name="Faro S."/>
            <person name="Ferguson D."/>
            <person name="Fisher S."/>
            <person name="Foley C.D."/>
            <person name="Franke A."/>
            <person name="Friedrich D."/>
            <person name="Gadbois L."/>
            <person name="Gearin G."/>
            <person name="Gearin C.R."/>
            <person name="Giannoukos G."/>
            <person name="Goode T."/>
            <person name="Graham J."/>
            <person name="Grandbois E."/>
            <person name="Grewal S."/>
            <person name="Gyaltsen K."/>
            <person name="Hafez N."/>
            <person name="Hagos B."/>
            <person name="Hall J."/>
            <person name="Henson C."/>
            <person name="Hollinger A."/>
            <person name="Honan T."/>
            <person name="Huard M.D."/>
            <person name="Hughes L."/>
            <person name="Hurhula B."/>
            <person name="Husby M.E."/>
            <person name="Kamat A."/>
            <person name="Kanga B."/>
            <person name="Kashin S."/>
            <person name="Khazanovich D."/>
            <person name="Kisner P."/>
            <person name="Lance K."/>
            <person name="Lara M."/>
            <person name="Lee W."/>
            <person name="Lennon N."/>
            <person name="Letendre F."/>
            <person name="LeVine R."/>
            <person name="Lipovsky A."/>
            <person name="Liu X."/>
            <person name="Liu J."/>
            <person name="Liu S."/>
            <person name="Lokyitsang T."/>
            <person name="Lokyitsang Y."/>
            <person name="Lubonja R."/>
            <person name="Lui A."/>
            <person name="MacDonald P."/>
            <person name="Magnisalis V."/>
            <person name="Maru K."/>
            <person name="Matthews C."/>
            <person name="McCusker W."/>
            <person name="McDonough S."/>
            <person name="Mehta T."/>
            <person name="Meldrim J."/>
            <person name="Meneus L."/>
            <person name="Mihai O."/>
            <person name="Mihalev A."/>
            <person name="Mihova T."/>
            <person name="Mittelman R."/>
            <person name="Mlenga V."/>
            <person name="Montmayeur A."/>
            <person name="Mulrain L."/>
            <person name="Navidi A."/>
            <person name="Naylor J."/>
            <person name="Negash T."/>
            <person name="Nguyen T."/>
            <person name="Nguyen N."/>
            <person name="Nicol R."/>
            <person name="Norbu C."/>
            <person name="Norbu N."/>
            <person name="Novod N."/>
            <person name="O'Neill B."/>
            <person name="Osman S."/>
            <person name="Markiewicz E."/>
            <person name="Oyono O.L."/>
            <person name="Patti C."/>
            <person name="Phunkhang P."/>
            <person name="Pierre F."/>
            <person name="Priest M."/>
            <person name="Raghuraman S."/>
            <person name="Rege F."/>
            <person name="Reyes R."/>
            <person name="Rise C."/>
            <person name="Rogov P."/>
            <person name="Ross K."/>
            <person name="Ryan E."/>
            <person name="Settipalli S."/>
            <person name="Shea T."/>
            <person name="Sherpa N."/>
            <person name="Shi L."/>
            <person name="Shih D."/>
            <person name="Sparrow T."/>
            <person name="Spaulding J."/>
            <person name="Stalker J."/>
            <person name="Stange-Thomann N."/>
            <person name="Stavropoulos S."/>
            <person name="Stone C."/>
            <person name="Strader C."/>
            <person name="Tesfaye S."/>
            <person name="Thomson T."/>
            <person name="Thoulutsang Y."/>
            <person name="Thoulutsang D."/>
            <person name="Topham K."/>
            <person name="Topping I."/>
            <person name="Tsamla T."/>
            <person name="Vassiliev H."/>
            <person name="Vo A."/>
            <person name="Wangchuk T."/>
            <person name="Wangdi T."/>
            <person name="Weiand M."/>
            <person name="Wilkinson J."/>
            <person name="Wilson A."/>
            <person name="Yadav S."/>
            <person name="Young G."/>
            <person name="Yu Q."/>
            <person name="Zembek L."/>
            <person name="Zhong D."/>
            <person name="Zimmer A."/>
            <person name="Zwirko Z."/>
            <person name="Jaffe D.B."/>
            <person name="Alvarez P."/>
            <person name="Brockman W."/>
            <person name="Butler J."/>
            <person name="Chin C."/>
            <person name="Gnerre S."/>
            <person name="Grabherr M."/>
            <person name="Kleber M."/>
            <person name="Mauceli E."/>
            <person name="MacCallum I."/>
        </authorList>
    </citation>
    <scope>NUCLEOTIDE SEQUENCE [LARGE SCALE GENOMIC DNA]</scope>
    <source>
        <strain evidence="2 3">TSC#14021-0224.01</strain>
    </source>
</reference>
<dbReference type="eggNOG" id="ENOG502QTAC">
    <property type="taxonomic scope" value="Eukaryota"/>
</dbReference>
<gene>
    <name evidence="2" type="primary">Dere\GG22209</name>
    <name evidence="2" type="synonym">dere_GLEANR_6956</name>
    <name evidence="2" type="synonym">GG22209</name>
    <name evidence="2" type="ORF">Dere_GG22209</name>
</gene>
<accession>B3NNT5</accession>
<dbReference type="KEGG" id="der:6548048"/>
<dbReference type="InterPro" id="IPR004011">
    <property type="entry name" value="Gyr_motif"/>
</dbReference>
<feature type="region of interest" description="Disordered" evidence="1">
    <location>
        <begin position="86"/>
        <end position="127"/>
    </location>
</feature>
<dbReference type="AlphaFoldDB" id="B3NNT5"/>
<dbReference type="Pfam" id="PF02756">
    <property type="entry name" value="GYR"/>
    <property type="match status" value="1"/>
</dbReference>
<evidence type="ECO:0000256" key="1">
    <source>
        <dbReference type="SAM" id="MobiDB-lite"/>
    </source>
</evidence>
<evidence type="ECO:0000313" key="2">
    <source>
        <dbReference type="EMBL" id="EDV55642.2"/>
    </source>
</evidence>
<dbReference type="OrthoDB" id="8070273at2759"/>
<sequence length="191" mass="20602">MGHRAINLAPVDPQPHKTMSYKNRGHTSSSAAQINLRSKQQQAHLPKMKFLVIAIAFLACAYADVSELAAGGYDYPAPPAPVKSYIPPPPPPPPPAPKNTYIPPPAAPAKAYIPPPPPPPPPAPKNTYIPPAPAPVAPVETYIPPAPAPAPAYIPPAPVQAEEPIIEEIEQPAQDGYRYKTVRRRVFRHRN</sequence>
<keyword evidence="3" id="KW-1185">Reference proteome</keyword>
<dbReference type="PRINTS" id="PR01217">
    <property type="entry name" value="PRICHEXTENSN"/>
</dbReference>
<dbReference type="SMART" id="SM00713">
    <property type="entry name" value="GYR"/>
    <property type="match status" value="1"/>
</dbReference>
<dbReference type="Proteomes" id="UP000008711">
    <property type="component" value="Unassembled WGS sequence"/>
</dbReference>
<organism evidence="2 3">
    <name type="scientific">Drosophila erecta</name>
    <name type="common">Fruit fly</name>
    <dbReference type="NCBI Taxonomy" id="7220"/>
    <lineage>
        <taxon>Eukaryota</taxon>
        <taxon>Metazoa</taxon>
        <taxon>Ecdysozoa</taxon>
        <taxon>Arthropoda</taxon>
        <taxon>Hexapoda</taxon>
        <taxon>Insecta</taxon>
        <taxon>Pterygota</taxon>
        <taxon>Neoptera</taxon>
        <taxon>Endopterygota</taxon>
        <taxon>Diptera</taxon>
        <taxon>Brachycera</taxon>
        <taxon>Muscomorpha</taxon>
        <taxon>Ephydroidea</taxon>
        <taxon>Drosophilidae</taxon>
        <taxon>Drosophila</taxon>
        <taxon>Sophophora</taxon>
    </lineage>
</organism>
<evidence type="ECO:0000313" key="3">
    <source>
        <dbReference type="Proteomes" id="UP000008711"/>
    </source>
</evidence>
<dbReference type="EMBL" id="CH954179">
    <property type="protein sequence ID" value="EDV55642.2"/>
    <property type="molecule type" value="Genomic_DNA"/>
</dbReference>
<protein>
    <submittedName>
        <fullName evidence="2">Uncharacterized protein</fullName>
    </submittedName>
</protein>
<reference evidence="2 3" key="2">
    <citation type="journal article" date="2008" name="Bioinformatics">
        <title>Assembly reconciliation.</title>
        <authorList>
            <person name="Zimin A.V."/>
            <person name="Smith D.R."/>
            <person name="Sutton G."/>
            <person name="Yorke J.A."/>
        </authorList>
    </citation>
    <scope>NUCLEOTIDE SEQUENCE [LARGE SCALE GENOMIC DNA]</scope>
    <source>
        <strain evidence="2 3">TSC#14021-0224.01</strain>
    </source>
</reference>